<reference evidence="2 3" key="1">
    <citation type="submission" date="2021-02" db="EMBL/GenBank/DDBJ databases">
        <title>Genome assembly of Pseudopithomyces chartarum.</title>
        <authorList>
            <person name="Jauregui R."/>
            <person name="Singh J."/>
            <person name="Voisey C."/>
        </authorList>
    </citation>
    <scope>NUCLEOTIDE SEQUENCE [LARGE SCALE GENOMIC DNA]</scope>
    <source>
        <strain evidence="2 3">AGR01</strain>
    </source>
</reference>
<sequence>MEESLSNRWVRPRSRILCGREADRGKCVVSIYAHIHCTLYQNLWVNIAAPGAEKGESLLGSKKEGGISLKKVDSLHLASRLAVGMFGNPVLKGGWIIGVLGLAITSAVQPVLQSAISVQQERHILPSDVSIYHPQFNGSLAQSEGAMMSTGGATTIPRRSSIVALMGTNSGLRYTDVNVTGEAHFGPVNYLDVSCDIEAIPGKESNAAGWDVYNFTYRYPDAEKVSDDPKYDLTQFRNVSDSSVLYDGVDISTTKRSKIEVRAVMFNNTHYLSHLCTVQTAIGSCATHINAGTGTMGALKCVRDRFVNMDSDLEGAFSFYGPAGGVRALTSSFLEVFVGKALLDVHNKLNFGRSLFMLGTMVVDTNSKRVMPSDLLSHMQRVLWVTPLLAKTGAPDIAELNVTMSVADERNLIVYKVDKIRVVATVAVLFLIGFVCLGYLTLTRSGACGRLMRDSLVHSLTVAGPNGPAVRGACLASLEDVLDKAGDETIRMPLDYFGENFLAEEDFVSPEYAREFQEFSQQGVNSNSLQEPSLAPLTAPSKDMYELHSLDLPEIFSLNSFWAEAPTPVSNQGASSHSMNALSPSPVPIFGATGSLETQPESSKVLMGGATSHPTPAPAHFGPFVGHGTPVYHPPATVVPTVPRICSGQPGNRSVRHFLSGLLVNPYKMDERSRAIRFLREYPDADQGFQDTKDDVAEVIELAHKAGFFELERGYSDGPLSSFSYEIGDSSPFAMAVRYAKCPLIDENAWKDCEAHVKEILSTKLNAKGEIVLKELDLERVEKSPLAQKTRGYIQAVKHARESLQHEKNWSFEEMQQEGIVDWIVKYELYL</sequence>
<keyword evidence="1" id="KW-1133">Transmembrane helix</keyword>
<comment type="caution">
    <text evidence="2">The sequence shown here is derived from an EMBL/GenBank/DDBJ whole genome shotgun (WGS) entry which is preliminary data.</text>
</comment>
<dbReference type="EMBL" id="WVTA01000016">
    <property type="protein sequence ID" value="KAK3201569.1"/>
    <property type="molecule type" value="Genomic_DNA"/>
</dbReference>
<keyword evidence="1" id="KW-0812">Transmembrane</keyword>
<gene>
    <name evidence="2" type="ORF">GRF29_185g1366012</name>
</gene>
<dbReference type="AlphaFoldDB" id="A0AAN6LPR4"/>
<keyword evidence="3" id="KW-1185">Reference proteome</keyword>
<evidence type="ECO:0000313" key="2">
    <source>
        <dbReference type="EMBL" id="KAK3201569.1"/>
    </source>
</evidence>
<evidence type="ECO:0000313" key="3">
    <source>
        <dbReference type="Proteomes" id="UP001280581"/>
    </source>
</evidence>
<feature type="transmembrane region" description="Helical" evidence="1">
    <location>
        <begin position="422"/>
        <end position="442"/>
    </location>
</feature>
<proteinExistence type="predicted"/>
<dbReference type="Proteomes" id="UP001280581">
    <property type="component" value="Unassembled WGS sequence"/>
</dbReference>
<evidence type="ECO:0000256" key="1">
    <source>
        <dbReference type="SAM" id="Phobius"/>
    </source>
</evidence>
<organism evidence="2 3">
    <name type="scientific">Pseudopithomyces chartarum</name>
    <dbReference type="NCBI Taxonomy" id="1892770"/>
    <lineage>
        <taxon>Eukaryota</taxon>
        <taxon>Fungi</taxon>
        <taxon>Dikarya</taxon>
        <taxon>Ascomycota</taxon>
        <taxon>Pezizomycotina</taxon>
        <taxon>Dothideomycetes</taxon>
        <taxon>Pleosporomycetidae</taxon>
        <taxon>Pleosporales</taxon>
        <taxon>Massarineae</taxon>
        <taxon>Didymosphaeriaceae</taxon>
        <taxon>Pseudopithomyces</taxon>
    </lineage>
</organism>
<name>A0AAN6LPR4_9PLEO</name>
<keyword evidence="1" id="KW-0472">Membrane</keyword>
<accession>A0AAN6LPR4</accession>
<protein>
    <submittedName>
        <fullName evidence="2">Uncharacterized protein</fullName>
    </submittedName>
</protein>